<dbReference type="GO" id="GO:0051920">
    <property type="term" value="F:peroxiredoxin activity"/>
    <property type="evidence" value="ECO:0007669"/>
    <property type="project" value="InterPro"/>
</dbReference>
<evidence type="ECO:0000256" key="1">
    <source>
        <dbReference type="SAM" id="MobiDB-lite"/>
    </source>
</evidence>
<evidence type="ECO:0000313" key="4">
    <source>
        <dbReference type="Proteomes" id="UP001310890"/>
    </source>
</evidence>
<dbReference type="InterPro" id="IPR003779">
    <property type="entry name" value="CMD-like"/>
</dbReference>
<dbReference type="Pfam" id="PF02627">
    <property type="entry name" value="CMD"/>
    <property type="match status" value="1"/>
</dbReference>
<reference evidence="3" key="1">
    <citation type="submission" date="2023-08" db="EMBL/GenBank/DDBJ databases">
        <title>Black Yeasts Isolated from many extreme environments.</title>
        <authorList>
            <person name="Coleine C."/>
            <person name="Stajich J.E."/>
            <person name="Selbmann L."/>
        </authorList>
    </citation>
    <scope>NUCLEOTIDE SEQUENCE</scope>
    <source>
        <strain evidence="3">CCFEE 5401</strain>
    </source>
</reference>
<comment type="caution">
    <text evidence="3">The sequence shown here is derived from an EMBL/GenBank/DDBJ whole genome shotgun (WGS) entry which is preliminary data.</text>
</comment>
<evidence type="ECO:0000313" key="3">
    <source>
        <dbReference type="EMBL" id="KAK5109601.1"/>
    </source>
</evidence>
<dbReference type="Gene3D" id="1.20.1290.10">
    <property type="entry name" value="AhpD-like"/>
    <property type="match status" value="1"/>
</dbReference>
<accession>A0AAN7TDL4</accession>
<dbReference type="PANTHER" id="PTHR33570:SF2">
    <property type="entry name" value="CARBOXYMUCONOLACTONE DECARBOXYLASE-LIKE DOMAIN-CONTAINING PROTEIN"/>
    <property type="match status" value="1"/>
</dbReference>
<sequence>MPADYSEEEVAKAREILYNEGIKMRYQVAGKEYVDTTLAAADPDYGRHMQEYVTQACWGSIWTRPGLALKTRSFLNIAMMCALNRSPELAVHTKGALSNGATPEEIREVVLQAACYCGMPAGMEAFKVTAEVIKKWREEEEKRGEGGERHVDVGVADRVRE</sequence>
<feature type="region of interest" description="Disordered" evidence="1">
    <location>
        <begin position="138"/>
        <end position="161"/>
    </location>
</feature>
<dbReference type="EMBL" id="JAVRRL010000061">
    <property type="protein sequence ID" value="KAK5109601.1"/>
    <property type="molecule type" value="Genomic_DNA"/>
</dbReference>
<dbReference type="PANTHER" id="PTHR33570">
    <property type="entry name" value="4-CARBOXYMUCONOLACTONE DECARBOXYLASE FAMILY PROTEIN"/>
    <property type="match status" value="1"/>
</dbReference>
<dbReference type="InterPro" id="IPR029032">
    <property type="entry name" value="AhpD-like"/>
</dbReference>
<dbReference type="SUPFAM" id="SSF69118">
    <property type="entry name" value="AhpD-like"/>
    <property type="match status" value="1"/>
</dbReference>
<proteinExistence type="predicted"/>
<dbReference type="AlphaFoldDB" id="A0AAN7TDL4"/>
<gene>
    <name evidence="3" type="ORF">LTR62_006838</name>
</gene>
<dbReference type="Proteomes" id="UP001310890">
    <property type="component" value="Unassembled WGS sequence"/>
</dbReference>
<dbReference type="InterPro" id="IPR052512">
    <property type="entry name" value="4CMD/NDH-1_regulator"/>
</dbReference>
<name>A0AAN7TDL4_9PEZI</name>
<protein>
    <recommendedName>
        <fullName evidence="2">Carboxymuconolactone decarboxylase-like domain-containing protein</fullName>
    </recommendedName>
</protein>
<feature type="domain" description="Carboxymuconolactone decarboxylase-like" evidence="2">
    <location>
        <begin position="49"/>
        <end position="131"/>
    </location>
</feature>
<evidence type="ECO:0000259" key="2">
    <source>
        <dbReference type="Pfam" id="PF02627"/>
    </source>
</evidence>
<organism evidence="3 4">
    <name type="scientific">Meristemomyces frigidus</name>
    <dbReference type="NCBI Taxonomy" id="1508187"/>
    <lineage>
        <taxon>Eukaryota</taxon>
        <taxon>Fungi</taxon>
        <taxon>Dikarya</taxon>
        <taxon>Ascomycota</taxon>
        <taxon>Pezizomycotina</taxon>
        <taxon>Dothideomycetes</taxon>
        <taxon>Dothideomycetidae</taxon>
        <taxon>Mycosphaerellales</taxon>
        <taxon>Teratosphaeriaceae</taxon>
        <taxon>Meristemomyces</taxon>
    </lineage>
</organism>